<name>A0ABV7MCW0_9PROT</name>
<feature type="region of interest" description="Disordered" evidence="1">
    <location>
        <begin position="17"/>
        <end position="43"/>
    </location>
</feature>
<protein>
    <submittedName>
        <fullName evidence="2">Uncharacterized protein</fullName>
    </submittedName>
</protein>
<accession>A0ABV7MCW0</accession>
<dbReference type="EMBL" id="JBHRVA010000003">
    <property type="protein sequence ID" value="MFC3303286.1"/>
    <property type="molecule type" value="Genomic_DNA"/>
</dbReference>
<keyword evidence="3" id="KW-1185">Reference proteome</keyword>
<comment type="caution">
    <text evidence="2">The sequence shown here is derived from an EMBL/GenBank/DDBJ whole genome shotgun (WGS) entry which is preliminary data.</text>
</comment>
<evidence type="ECO:0000313" key="2">
    <source>
        <dbReference type="EMBL" id="MFC3303286.1"/>
    </source>
</evidence>
<evidence type="ECO:0000313" key="3">
    <source>
        <dbReference type="Proteomes" id="UP001595607"/>
    </source>
</evidence>
<evidence type="ECO:0000256" key="1">
    <source>
        <dbReference type="SAM" id="MobiDB-lite"/>
    </source>
</evidence>
<dbReference type="Proteomes" id="UP001595607">
    <property type="component" value="Unassembled WGS sequence"/>
</dbReference>
<proteinExistence type="predicted"/>
<reference evidence="3" key="1">
    <citation type="journal article" date="2019" name="Int. J. Syst. Evol. Microbiol.">
        <title>The Global Catalogue of Microorganisms (GCM) 10K type strain sequencing project: providing services to taxonomists for standard genome sequencing and annotation.</title>
        <authorList>
            <consortium name="The Broad Institute Genomics Platform"/>
            <consortium name="The Broad Institute Genome Sequencing Center for Infectious Disease"/>
            <person name="Wu L."/>
            <person name="Ma J."/>
        </authorList>
    </citation>
    <scope>NUCLEOTIDE SEQUENCE [LARGE SCALE GENOMIC DNA]</scope>
    <source>
        <strain evidence="3">KCTC 22245</strain>
    </source>
</reference>
<organism evidence="2 3">
    <name type="scientific">Parvularcula lutaonensis</name>
    <dbReference type="NCBI Taxonomy" id="491923"/>
    <lineage>
        <taxon>Bacteria</taxon>
        <taxon>Pseudomonadati</taxon>
        <taxon>Pseudomonadota</taxon>
        <taxon>Alphaproteobacteria</taxon>
        <taxon>Parvularculales</taxon>
        <taxon>Parvularculaceae</taxon>
        <taxon>Parvularcula</taxon>
    </lineage>
</organism>
<dbReference type="RefSeq" id="WP_378993021.1">
    <property type="nucleotide sequence ID" value="NZ_JBHRVA010000003.1"/>
</dbReference>
<sequence length="118" mass="11960">MALVLTACAGSGRDAGGSDPLGALIGRETGQQGSSAGLRPGPDASTFIGREVAQLEALVGRPALIRREGLNEFRRYDLPRCRVIAIVAPAGGMVQTLTTGPLVSGDAPPSFPSCTAGL</sequence>
<gene>
    <name evidence="2" type="ORF">ACFONP_11135</name>
</gene>